<dbReference type="Proteomes" id="UP000199126">
    <property type="component" value="Unassembled WGS sequence"/>
</dbReference>
<feature type="region of interest" description="Disordered" evidence="1">
    <location>
        <begin position="35"/>
        <end position="74"/>
    </location>
</feature>
<keyword evidence="4" id="KW-1185">Reference proteome</keyword>
<dbReference type="AlphaFoldDB" id="A0A1H8W3K9"/>
<evidence type="ECO:0000313" key="3">
    <source>
        <dbReference type="EMBL" id="SEP22123.1"/>
    </source>
</evidence>
<sequence>MRYEMDSHTAPGIPSRRQALKLFGSGLAAVGLGATTGLAESDTESTTESEATAESETESTTESEATVTLEDQSPHYRTVTVATVTLPDDGFVAVHDASFFTEGPVLGVSAPLSAGEYHKLPIVLDELPDGPLTVAAIPHEDTPSDGVFSYPEDGDAPYVGEGGVVHDYATLQPE</sequence>
<proteinExistence type="predicted"/>
<evidence type="ECO:0000256" key="1">
    <source>
        <dbReference type="SAM" id="MobiDB-lite"/>
    </source>
</evidence>
<organism evidence="3 4">
    <name type="scientific">Halogranum amylolyticum</name>
    <dbReference type="NCBI Taxonomy" id="660520"/>
    <lineage>
        <taxon>Archaea</taxon>
        <taxon>Methanobacteriati</taxon>
        <taxon>Methanobacteriota</taxon>
        <taxon>Stenosarchaea group</taxon>
        <taxon>Halobacteria</taxon>
        <taxon>Halobacteriales</taxon>
        <taxon>Haloferacaceae</taxon>
    </lineage>
</organism>
<dbReference type="EMBL" id="FODV01000022">
    <property type="protein sequence ID" value="SEP22123.1"/>
    <property type="molecule type" value="Genomic_DNA"/>
</dbReference>
<feature type="domain" description="DUF7282" evidence="2">
    <location>
        <begin position="65"/>
        <end position="170"/>
    </location>
</feature>
<name>A0A1H8W3K9_9EURY</name>
<reference evidence="4" key="1">
    <citation type="submission" date="2016-10" db="EMBL/GenBank/DDBJ databases">
        <authorList>
            <person name="Varghese N."/>
            <person name="Submissions S."/>
        </authorList>
    </citation>
    <scope>NUCLEOTIDE SEQUENCE [LARGE SCALE GENOMIC DNA]</scope>
    <source>
        <strain evidence="4">CGMCC 1.10121</strain>
    </source>
</reference>
<feature type="compositionally biased region" description="Acidic residues" evidence="1">
    <location>
        <begin position="41"/>
        <end position="61"/>
    </location>
</feature>
<protein>
    <recommendedName>
        <fullName evidence="2">DUF7282 domain-containing protein</fullName>
    </recommendedName>
</protein>
<gene>
    <name evidence="3" type="ORF">SAMN04487948_12280</name>
</gene>
<accession>A0A1H8W3K9</accession>
<evidence type="ECO:0000259" key="2">
    <source>
        <dbReference type="Pfam" id="PF23951"/>
    </source>
</evidence>
<dbReference type="InterPro" id="IPR055706">
    <property type="entry name" value="Slg1/2_DUF7282"/>
</dbReference>
<dbReference type="Pfam" id="PF23951">
    <property type="entry name" value="DUF7282"/>
    <property type="match status" value="1"/>
</dbReference>
<evidence type="ECO:0000313" key="4">
    <source>
        <dbReference type="Proteomes" id="UP000199126"/>
    </source>
</evidence>